<protein>
    <submittedName>
        <fullName evidence="2">Anti-sigma factor antagonist</fullName>
    </submittedName>
</protein>
<dbReference type="PANTHER" id="PTHR33495:SF2">
    <property type="entry name" value="ANTI-SIGMA FACTOR ANTAGONIST TM_1081-RELATED"/>
    <property type="match status" value="1"/>
</dbReference>
<evidence type="ECO:0000259" key="1">
    <source>
        <dbReference type="PROSITE" id="PS50801"/>
    </source>
</evidence>
<gene>
    <name evidence="2" type="ORF">DVZ84_02390</name>
</gene>
<evidence type="ECO:0000313" key="2">
    <source>
        <dbReference type="EMBL" id="RDD91085.1"/>
    </source>
</evidence>
<dbReference type="EMBL" id="QQBH01000001">
    <property type="protein sequence ID" value="RDD91085.1"/>
    <property type="molecule type" value="Genomic_DNA"/>
</dbReference>
<dbReference type="Proteomes" id="UP000253742">
    <property type="component" value="Unassembled WGS sequence"/>
</dbReference>
<dbReference type="RefSeq" id="WP_114526964.1">
    <property type="nucleotide sequence ID" value="NZ_JBEZHW010000002.1"/>
</dbReference>
<accession>A0A369VFZ2</accession>
<sequence length="124" mass="13120">MGVETEVTVTTVDEVRIVQAVGEFDPDGDESLAESLVPPAGDGPAGTVLDVAKVTFADSSFLHTLLAAKAEHDRARVPLVLAQVPPVVERLLALTDVTGAFDLTPDVPTAVALVRARHDEARRR</sequence>
<dbReference type="OrthoDB" id="4333801at2"/>
<dbReference type="AlphaFoldDB" id="A0A369VFZ2"/>
<dbReference type="CDD" id="cd07043">
    <property type="entry name" value="STAS_anti-anti-sigma_factors"/>
    <property type="match status" value="1"/>
</dbReference>
<dbReference type="InterPro" id="IPR036513">
    <property type="entry name" value="STAS_dom_sf"/>
</dbReference>
<comment type="caution">
    <text evidence="2">The sequence shown here is derived from an EMBL/GenBank/DDBJ whole genome shotgun (WGS) entry which is preliminary data.</text>
</comment>
<dbReference type="InterPro" id="IPR002645">
    <property type="entry name" value="STAS_dom"/>
</dbReference>
<feature type="domain" description="STAS" evidence="1">
    <location>
        <begin position="5"/>
        <end position="114"/>
    </location>
</feature>
<dbReference type="GO" id="GO:0043856">
    <property type="term" value="F:anti-sigma factor antagonist activity"/>
    <property type="evidence" value="ECO:0007669"/>
    <property type="project" value="TreeGrafter"/>
</dbReference>
<dbReference type="PROSITE" id="PS50801">
    <property type="entry name" value="STAS"/>
    <property type="match status" value="1"/>
</dbReference>
<reference evidence="2 3" key="1">
    <citation type="submission" date="2018-07" db="EMBL/GenBank/DDBJ databases">
        <title>Genome guided investigation of antibiotics producing actinomycetales strain isolated from a Macau mangrove ecosystem.</title>
        <authorList>
            <person name="Hu D."/>
        </authorList>
    </citation>
    <scope>NUCLEOTIDE SEQUENCE [LARGE SCALE GENOMIC DNA]</scope>
    <source>
        <strain evidence="2 3">2297</strain>
    </source>
</reference>
<dbReference type="InterPro" id="IPR058548">
    <property type="entry name" value="MlaB-like_STAS"/>
</dbReference>
<evidence type="ECO:0000313" key="3">
    <source>
        <dbReference type="Proteomes" id="UP000253742"/>
    </source>
</evidence>
<dbReference type="Pfam" id="PF13466">
    <property type="entry name" value="STAS_2"/>
    <property type="match status" value="1"/>
</dbReference>
<proteinExistence type="predicted"/>
<organism evidence="2 3">
    <name type="scientific">Streptomyces parvulus</name>
    <dbReference type="NCBI Taxonomy" id="146923"/>
    <lineage>
        <taxon>Bacteria</taxon>
        <taxon>Bacillati</taxon>
        <taxon>Actinomycetota</taxon>
        <taxon>Actinomycetes</taxon>
        <taxon>Kitasatosporales</taxon>
        <taxon>Streptomycetaceae</taxon>
        <taxon>Streptomyces</taxon>
    </lineage>
</organism>
<dbReference type="STRING" id="146923.Spa2297_02615"/>
<dbReference type="SUPFAM" id="SSF52091">
    <property type="entry name" value="SpoIIaa-like"/>
    <property type="match status" value="1"/>
</dbReference>
<name>A0A369VFZ2_9ACTN</name>
<dbReference type="PANTHER" id="PTHR33495">
    <property type="entry name" value="ANTI-SIGMA FACTOR ANTAGONIST TM_1081-RELATED-RELATED"/>
    <property type="match status" value="1"/>
</dbReference>
<dbReference type="Gene3D" id="3.30.750.24">
    <property type="entry name" value="STAS domain"/>
    <property type="match status" value="1"/>
</dbReference>